<dbReference type="Gene3D" id="3.40.50.150">
    <property type="entry name" value="Vaccinia Virus protein VP39"/>
    <property type="match status" value="1"/>
</dbReference>
<reference evidence="1 2" key="1">
    <citation type="journal article" date="2024" name="Microbiol. Resour. Announc.">
        <title>Genome annotations for the ascomycete fungi Trichoderma harzianum, Trichoderma aggressivum, and Purpureocillium lilacinum.</title>
        <authorList>
            <person name="Beijen E.P.W."/>
            <person name="Ohm R.A."/>
        </authorList>
    </citation>
    <scope>NUCLEOTIDE SEQUENCE [LARGE SCALE GENOMIC DNA]</scope>
    <source>
        <strain evidence="1 2">CBS 150709</strain>
    </source>
</reference>
<dbReference type="InterPro" id="IPR029063">
    <property type="entry name" value="SAM-dependent_MTases_sf"/>
</dbReference>
<sequence>MATGTPVTGKVIATENEPTKAEGARNYWKQAGNEVEPWIELREGDLRETLKVAEGMPEQIDMLLLDISTVLSPPGDRKQTWPKLAVWARQVQKGRRRCEYATNPADFAEPPKALKARTNRAGGRRVSTLTPSLDLQDRITAGFTAYEDGALPHDLPNPGQHAVCSRQLLGNRDTAKIAMPRKSLPSKPSPAESDPSAPWCLTLPQGTLLAPLVLALLHSSSCWLAALWRALVAAAVACLSCKLVQKDSARRGET</sequence>
<keyword evidence="2" id="KW-1185">Reference proteome</keyword>
<gene>
    <name evidence="1" type="ORF">Purlil1_13352</name>
</gene>
<organism evidence="1 2">
    <name type="scientific">Purpureocillium lilacinum</name>
    <name type="common">Paecilomyces lilacinus</name>
    <dbReference type="NCBI Taxonomy" id="33203"/>
    <lineage>
        <taxon>Eukaryota</taxon>
        <taxon>Fungi</taxon>
        <taxon>Dikarya</taxon>
        <taxon>Ascomycota</taxon>
        <taxon>Pezizomycotina</taxon>
        <taxon>Sordariomycetes</taxon>
        <taxon>Hypocreomycetidae</taxon>
        <taxon>Hypocreales</taxon>
        <taxon>Ophiocordycipitaceae</taxon>
        <taxon>Purpureocillium</taxon>
    </lineage>
</organism>
<dbReference type="EMBL" id="JAWRVI010000206">
    <property type="protein sequence ID" value="KAK4071583.1"/>
    <property type="molecule type" value="Genomic_DNA"/>
</dbReference>
<dbReference type="SUPFAM" id="SSF53335">
    <property type="entry name" value="S-adenosyl-L-methionine-dependent methyltransferases"/>
    <property type="match status" value="1"/>
</dbReference>
<accession>A0ABR0BEA9</accession>
<name>A0ABR0BEA9_PURLI</name>
<dbReference type="Proteomes" id="UP001287286">
    <property type="component" value="Unassembled WGS sequence"/>
</dbReference>
<evidence type="ECO:0000313" key="1">
    <source>
        <dbReference type="EMBL" id="KAK4071583.1"/>
    </source>
</evidence>
<protein>
    <submittedName>
        <fullName evidence="1">Uncharacterized protein</fullName>
    </submittedName>
</protein>
<proteinExistence type="predicted"/>
<evidence type="ECO:0000313" key="2">
    <source>
        <dbReference type="Proteomes" id="UP001287286"/>
    </source>
</evidence>
<comment type="caution">
    <text evidence="1">The sequence shown here is derived from an EMBL/GenBank/DDBJ whole genome shotgun (WGS) entry which is preliminary data.</text>
</comment>